<evidence type="ECO:0000256" key="9">
    <source>
        <dbReference type="ARBA" id="ARBA00023242"/>
    </source>
</evidence>
<evidence type="ECO:0000256" key="2">
    <source>
        <dbReference type="ARBA" id="ARBA00004123"/>
    </source>
</evidence>
<keyword evidence="6" id="KW-0963">Cytoplasm</keyword>
<dbReference type="Gene3D" id="1.20.5.1180">
    <property type="entry name" value="Geminin coiled-coil domain"/>
    <property type="match status" value="1"/>
</dbReference>
<feature type="region of interest" description="Disordered" evidence="11">
    <location>
        <begin position="159"/>
        <end position="190"/>
    </location>
</feature>
<sequence>MNISPTPRRYNSKGSDIPRATDEHFHPFNRDIPMIPSDRIIPEEYRVNSQMINKLIKQNKDLTLQLERKQDEIDRLNVLVGSLRGKLIKYTELNKKLSQNNASQPPVSSNQSPYFSPDDVLQVNKARAKESSTSDSKLETRIGDIYSKLDALTSLMTSTIGGNDNSAPRDSHVTSRQTRPSSSSATADSVIHRSLHAASEDEILTQESAELKSLENQIDLLKRKLLIKRENELRKLSLNKELLDLMDKLDMSKPALGMQSSPPLENITNISPHCDQCHKSATQTTASGKQQTGTKATHSSNPPYMSMAQALETPTPAQRNMHKNSDTLW</sequence>
<dbReference type="GO" id="GO:0005634">
    <property type="term" value="C:nucleus"/>
    <property type="evidence" value="ECO:0007669"/>
    <property type="project" value="UniProtKB-SubCell"/>
</dbReference>
<dbReference type="EMBL" id="LT598448">
    <property type="protein sequence ID" value="SCU89278.1"/>
    <property type="molecule type" value="Genomic_DNA"/>
</dbReference>
<feature type="region of interest" description="Disordered" evidence="11">
    <location>
        <begin position="1"/>
        <end position="23"/>
    </location>
</feature>
<evidence type="ECO:0000256" key="10">
    <source>
        <dbReference type="SAM" id="Coils"/>
    </source>
</evidence>
<keyword evidence="7 10" id="KW-0175">Coiled coil</keyword>
<dbReference type="OrthoDB" id="4061426at2759"/>
<name>A0A1G4JG45_9SACH</name>
<keyword evidence="8" id="KW-0206">Cytoskeleton</keyword>
<comment type="similarity">
    <text evidence="4">Belongs to the SPC42 family.</text>
</comment>
<comment type="function">
    <text evidence="1">Forms a polymeric layer at the periphery of the spindle pole body (SPB) central plaque which has an essential function during SPB duplication and may facilitate attachment of the SPB to the nuclear membrane.</text>
</comment>
<feature type="coiled-coil region" evidence="10">
    <location>
        <begin position="197"/>
        <end position="231"/>
    </location>
</feature>
<dbReference type="GO" id="GO:0005816">
    <property type="term" value="C:spindle pole body"/>
    <property type="evidence" value="ECO:0007669"/>
    <property type="project" value="UniProtKB-SubCell"/>
</dbReference>
<evidence type="ECO:0000256" key="8">
    <source>
        <dbReference type="ARBA" id="ARBA00023212"/>
    </source>
</evidence>
<evidence type="ECO:0000313" key="13">
    <source>
        <dbReference type="Proteomes" id="UP000189911"/>
    </source>
</evidence>
<evidence type="ECO:0000313" key="12">
    <source>
        <dbReference type="EMBL" id="SCU89278.1"/>
    </source>
</evidence>
<evidence type="ECO:0000256" key="1">
    <source>
        <dbReference type="ARBA" id="ARBA00003620"/>
    </source>
</evidence>
<dbReference type="Proteomes" id="UP000189911">
    <property type="component" value="Chromosome D"/>
</dbReference>
<feature type="compositionally biased region" description="Polar residues" evidence="11">
    <location>
        <begin position="174"/>
        <end position="187"/>
    </location>
</feature>
<evidence type="ECO:0000256" key="11">
    <source>
        <dbReference type="SAM" id="MobiDB-lite"/>
    </source>
</evidence>
<accession>A0A1G4JG45</accession>
<keyword evidence="9" id="KW-0539">Nucleus</keyword>
<dbReference type="AlphaFoldDB" id="A0A1G4JG45"/>
<reference evidence="13" key="1">
    <citation type="submission" date="2016-03" db="EMBL/GenBank/DDBJ databases">
        <authorList>
            <person name="Devillers Hugo."/>
        </authorList>
    </citation>
    <scope>NUCLEOTIDE SEQUENCE [LARGE SCALE GENOMIC DNA]</scope>
</reference>
<feature type="region of interest" description="Disordered" evidence="11">
    <location>
        <begin position="279"/>
        <end position="306"/>
    </location>
</feature>
<feature type="coiled-coil region" evidence="10">
    <location>
        <begin position="52"/>
        <end position="86"/>
    </location>
</feature>
<proteinExistence type="inferred from homology"/>
<evidence type="ECO:0000256" key="7">
    <source>
        <dbReference type="ARBA" id="ARBA00023054"/>
    </source>
</evidence>
<evidence type="ECO:0000256" key="4">
    <source>
        <dbReference type="ARBA" id="ARBA00006867"/>
    </source>
</evidence>
<evidence type="ECO:0000256" key="5">
    <source>
        <dbReference type="ARBA" id="ARBA00019821"/>
    </source>
</evidence>
<protein>
    <recommendedName>
        <fullName evidence="5">Spindle pole body component SPC42</fullName>
    </recommendedName>
</protein>
<feature type="compositionally biased region" description="Polar residues" evidence="11">
    <location>
        <begin position="279"/>
        <end position="303"/>
    </location>
</feature>
<dbReference type="InterPro" id="IPR021611">
    <property type="entry name" value="Spc42"/>
</dbReference>
<evidence type="ECO:0000256" key="3">
    <source>
        <dbReference type="ARBA" id="ARBA00004317"/>
    </source>
</evidence>
<keyword evidence="13" id="KW-1185">Reference proteome</keyword>
<comment type="subcellular location">
    <subcellularLocation>
        <location evidence="3">Cytoplasm</location>
        <location evidence="3">Cytoskeleton</location>
        <location evidence="3">Microtubule organizing center</location>
        <location evidence="3">Spindle pole body</location>
    </subcellularLocation>
    <subcellularLocation>
        <location evidence="2">Nucleus</location>
    </subcellularLocation>
</comment>
<dbReference type="Pfam" id="PF11544">
    <property type="entry name" value="Spc42p"/>
    <property type="match status" value="1"/>
</dbReference>
<gene>
    <name evidence="12" type="ORF">LANO_0D04368G</name>
</gene>
<evidence type="ECO:0000256" key="6">
    <source>
        <dbReference type="ARBA" id="ARBA00022490"/>
    </source>
</evidence>
<organism evidence="12 13">
    <name type="scientific">Lachancea nothofagi CBS 11611</name>
    <dbReference type="NCBI Taxonomy" id="1266666"/>
    <lineage>
        <taxon>Eukaryota</taxon>
        <taxon>Fungi</taxon>
        <taxon>Dikarya</taxon>
        <taxon>Ascomycota</taxon>
        <taxon>Saccharomycotina</taxon>
        <taxon>Saccharomycetes</taxon>
        <taxon>Saccharomycetales</taxon>
        <taxon>Saccharomycetaceae</taxon>
        <taxon>Lachancea</taxon>
    </lineage>
</organism>